<proteinExistence type="predicted"/>
<evidence type="ECO:0000313" key="4">
    <source>
        <dbReference type="EMBL" id="CAD9825844.1"/>
    </source>
</evidence>
<name>A0A7S2XTA1_9STRA</name>
<feature type="domain" description="Plastid lipid-associated protein/fibrillin conserved" evidence="3">
    <location>
        <begin position="83"/>
        <end position="148"/>
    </location>
</feature>
<dbReference type="AlphaFoldDB" id="A0A7S2XTA1"/>
<reference evidence="4" key="1">
    <citation type="submission" date="2021-01" db="EMBL/GenBank/DDBJ databases">
        <authorList>
            <person name="Corre E."/>
            <person name="Pelletier E."/>
            <person name="Niang G."/>
            <person name="Scheremetjew M."/>
            <person name="Finn R."/>
            <person name="Kale V."/>
            <person name="Holt S."/>
            <person name="Cochrane G."/>
            <person name="Meng A."/>
            <person name="Brown T."/>
            <person name="Cohen L."/>
        </authorList>
    </citation>
    <scope>NUCLEOTIDE SEQUENCE</scope>
    <source>
        <strain evidence="4">CCMP2084</strain>
    </source>
</reference>
<comment type="subcellular location">
    <subcellularLocation>
        <location evidence="1">Plastid</location>
    </subcellularLocation>
</comment>
<dbReference type="EMBL" id="HBHQ01026136">
    <property type="protein sequence ID" value="CAD9825844.1"/>
    <property type="molecule type" value="Transcribed_RNA"/>
</dbReference>
<protein>
    <recommendedName>
        <fullName evidence="3">Plastid lipid-associated protein/fibrillin conserved domain-containing protein</fullName>
    </recommendedName>
</protein>
<accession>A0A7S2XTA1</accession>
<dbReference type="InterPro" id="IPR006843">
    <property type="entry name" value="PAP/fibrillin_dom"/>
</dbReference>
<dbReference type="PANTHER" id="PTHR31906">
    <property type="entry name" value="PLASTID-LIPID-ASSOCIATED PROTEIN 4, CHLOROPLASTIC-RELATED"/>
    <property type="match status" value="1"/>
</dbReference>
<dbReference type="Pfam" id="PF04755">
    <property type="entry name" value="PAP_fibrillin"/>
    <property type="match status" value="2"/>
</dbReference>
<evidence type="ECO:0000259" key="3">
    <source>
        <dbReference type="Pfam" id="PF04755"/>
    </source>
</evidence>
<keyword evidence="2" id="KW-0934">Plastid</keyword>
<organism evidence="4">
    <name type="scientific">Attheya septentrionalis</name>
    <dbReference type="NCBI Taxonomy" id="420275"/>
    <lineage>
        <taxon>Eukaryota</taxon>
        <taxon>Sar</taxon>
        <taxon>Stramenopiles</taxon>
        <taxon>Ochrophyta</taxon>
        <taxon>Bacillariophyta</taxon>
        <taxon>Coscinodiscophyceae</taxon>
        <taxon>Chaetocerotophycidae</taxon>
        <taxon>Chaetocerotales</taxon>
        <taxon>Attheyaceae</taxon>
        <taxon>Attheya</taxon>
    </lineage>
</organism>
<dbReference type="InterPro" id="IPR039633">
    <property type="entry name" value="PAP"/>
</dbReference>
<sequence>MAVVQKMATFSSRQSWWRIGCFAMFAATGVVQGLQTPNIQFPKFSFPNFALPSLPAQNSRPPIGNKVLEDELLAAIAEQGRLNNSERIKDLVEQLEVTPSIKRPAVAPQVMGRWRLLHTNNAETSSPIQRKAVDATKYQIYQDIELKGTTNTDDDDDVLIVSQVVKFGDTSELRVDALASTAQYPLEELTARKSSGKLLGLNLLGVSLVGEEAQPDPSRPDSRIDFVFDEGIFDFNGLKIPYPVPFRLPIFRDIVKGWIDITYLSDRVRISRGNKGTTFVLLKEEDESMQ</sequence>
<gene>
    <name evidence="4" type="ORF">ASEP1449_LOCUS17678</name>
</gene>
<dbReference type="GO" id="GO:0009536">
    <property type="term" value="C:plastid"/>
    <property type="evidence" value="ECO:0007669"/>
    <property type="project" value="UniProtKB-SubCell"/>
</dbReference>
<evidence type="ECO:0000256" key="2">
    <source>
        <dbReference type="ARBA" id="ARBA00022640"/>
    </source>
</evidence>
<feature type="domain" description="Plastid lipid-associated protein/fibrillin conserved" evidence="3">
    <location>
        <begin position="240"/>
        <end position="281"/>
    </location>
</feature>
<evidence type="ECO:0000256" key="1">
    <source>
        <dbReference type="ARBA" id="ARBA00004474"/>
    </source>
</evidence>